<dbReference type="Pfam" id="PF12796">
    <property type="entry name" value="Ank_2"/>
    <property type="match status" value="1"/>
</dbReference>
<dbReference type="InterPro" id="IPR002110">
    <property type="entry name" value="Ankyrin_rpt"/>
</dbReference>
<dbReference type="RefSeq" id="WP_194372051.1">
    <property type="nucleotide sequence ID" value="NZ_CP054492.1"/>
</dbReference>
<evidence type="ECO:0000313" key="5">
    <source>
        <dbReference type="Proteomes" id="UP000593994"/>
    </source>
</evidence>
<keyword evidence="5" id="KW-1185">Reference proteome</keyword>
<dbReference type="Gene3D" id="1.25.40.20">
    <property type="entry name" value="Ankyrin repeat-containing domain"/>
    <property type="match status" value="1"/>
</dbReference>
<feature type="repeat" description="ANK" evidence="3">
    <location>
        <begin position="74"/>
        <end position="106"/>
    </location>
</feature>
<protein>
    <submittedName>
        <fullName evidence="4">Ankyrin repeat domain-containing protein</fullName>
    </submittedName>
</protein>
<accession>A0A7S7RNE2</accession>
<dbReference type="PROSITE" id="PS50297">
    <property type="entry name" value="ANK_REP_REGION"/>
    <property type="match status" value="1"/>
</dbReference>
<dbReference type="PANTHER" id="PTHR24171:SF8">
    <property type="entry name" value="BRCA1-ASSOCIATED RING DOMAIN PROTEIN 1"/>
    <property type="match status" value="1"/>
</dbReference>
<evidence type="ECO:0000313" key="4">
    <source>
        <dbReference type="EMBL" id="QOY53217.1"/>
    </source>
</evidence>
<dbReference type="SUPFAM" id="SSF48403">
    <property type="entry name" value="Ankyrin repeat"/>
    <property type="match status" value="1"/>
</dbReference>
<dbReference type="GO" id="GO:0004842">
    <property type="term" value="F:ubiquitin-protein transferase activity"/>
    <property type="evidence" value="ECO:0007669"/>
    <property type="project" value="TreeGrafter"/>
</dbReference>
<keyword evidence="1" id="KW-0677">Repeat</keyword>
<dbReference type="SMART" id="SM00248">
    <property type="entry name" value="ANK"/>
    <property type="match status" value="2"/>
</dbReference>
<evidence type="ECO:0000256" key="1">
    <source>
        <dbReference type="ARBA" id="ARBA00022737"/>
    </source>
</evidence>
<dbReference type="PANTHER" id="PTHR24171">
    <property type="entry name" value="ANKYRIN REPEAT DOMAIN-CONTAINING PROTEIN 39-RELATED"/>
    <property type="match status" value="1"/>
</dbReference>
<keyword evidence="2 3" id="KW-0040">ANK repeat</keyword>
<dbReference type="Proteomes" id="UP000593994">
    <property type="component" value="Chromosome"/>
</dbReference>
<name>A0A7S7RNE2_9BACT</name>
<evidence type="ECO:0000256" key="2">
    <source>
        <dbReference type="ARBA" id="ARBA00023043"/>
    </source>
</evidence>
<dbReference type="GO" id="GO:0085020">
    <property type="term" value="P:protein K6-linked ubiquitination"/>
    <property type="evidence" value="ECO:0007669"/>
    <property type="project" value="TreeGrafter"/>
</dbReference>
<dbReference type="AlphaFoldDB" id="A0A7S7RNE2"/>
<dbReference type="InterPro" id="IPR036770">
    <property type="entry name" value="Ankyrin_rpt-contain_sf"/>
</dbReference>
<evidence type="ECO:0000256" key="3">
    <source>
        <dbReference type="PROSITE-ProRule" id="PRU00023"/>
    </source>
</evidence>
<organism evidence="4 5">
    <name type="scientific">Candidatus Sulfurimonas baltica</name>
    <dbReference type="NCBI Taxonomy" id="2740404"/>
    <lineage>
        <taxon>Bacteria</taxon>
        <taxon>Pseudomonadati</taxon>
        <taxon>Campylobacterota</taxon>
        <taxon>Epsilonproteobacteria</taxon>
        <taxon>Campylobacterales</taxon>
        <taxon>Sulfurimonadaceae</taxon>
        <taxon>Sulfurimonas</taxon>
    </lineage>
</organism>
<dbReference type="EMBL" id="CP054492">
    <property type="protein sequence ID" value="QOY53217.1"/>
    <property type="molecule type" value="Genomic_DNA"/>
</dbReference>
<sequence length="465" mass="53107">MAIVLSNDEINKLLSGEKWLGEDDDYTTSSDESIQDDCVAKEADDIIHASANGDMKKVKQFLEMEANIDMQNESGYTALMMASKYGHKDIVSLLLEAGADLEVQVDKEDWFSDKAINFVSYSAFDIKELFEMAQIQRSYLKLTKELFEFNNLSDAEKKLILEKNQSNETSTDTKTNNALYSYELESYDVLKVKLIDIAKNVPADGILSIETRISEEENPFIKRLYTMAIDGMESEYIQEFAILAQEWLNKVHQRSGKQTDYLSNLNRELNMIRVSVISTMHGEGSQLLSQKIDATTDIIETYYKHFKDKFSIASLPKKLLNTRGELLEEINNFNEIINGTYNEAGLENPSDLVAKLVNYATHARKDGLHILASNSVYETNEILRELLQKIGMYYKIKRSQVIIEEGLVEAQNKGFTDPDFLFEYERELTCIVIGIKMIIDGSAPRSIENILSQLYPEKYIQSIFE</sequence>
<gene>
    <name evidence="4" type="ORF">HUE88_05935</name>
</gene>
<reference evidence="4 5" key="1">
    <citation type="submission" date="2020-05" db="EMBL/GenBank/DDBJ databases">
        <title>Sulfurimonas marisnigri, sp. nov., and Sulfurimonas baltica, sp. nov., manganese oxide reducing chemolithoautotrophs of the class Epsilonproteobacteria isolated from the pelagic redoxclines of the Black and Baltic Seas and emended description of the genus Sulfurimonas.</title>
        <authorList>
            <person name="Henkel J.V."/>
            <person name="Laudan C."/>
            <person name="Werner J."/>
            <person name="Neu T."/>
            <person name="Plewe S."/>
            <person name="Sproer C."/>
            <person name="Bunk B."/>
            <person name="Schulz-Vogt H.N."/>
        </authorList>
    </citation>
    <scope>NUCLEOTIDE SEQUENCE [LARGE SCALE GENOMIC DNA]</scope>
    <source>
        <strain evidence="4 5">GD2</strain>
    </source>
</reference>
<proteinExistence type="predicted"/>
<dbReference type="PROSITE" id="PS50088">
    <property type="entry name" value="ANK_REPEAT"/>
    <property type="match status" value="1"/>
</dbReference>
<dbReference type="KEGG" id="sbal:HUE88_05935"/>